<comment type="similarity">
    <text evidence="1">Belongs to the HesA/MoeB/ThiF family.</text>
</comment>
<dbReference type="Gene3D" id="3.40.50.720">
    <property type="entry name" value="NAD(P)-binding Rossmann-like Domain"/>
    <property type="match status" value="1"/>
</dbReference>
<dbReference type="SUPFAM" id="SSF69572">
    <property type="entry name" value="Activating enzymes of the ubiquitin-like proteins"/>
    <property type="match status" value="1"/>
</dbReference>
<dbReference type="InterPro" id="IPR000594">
    <property type="entry name" value="ThiF_NAD_FAD-bd"/>
</dbReference>
<evidence type="ECO:0000259" key="2">
    <source>
        <dbReference type="Pfam" id="PF00899"/>
    </source>
</evidence>
<dbReference type="PANTHER" id="PTHR10953:SF102">
    <property type="entry name" value="ADENYLYLTRANSFERASE AND SULFURTRANSFERASE MOCS3"/>
    <property type="match status" value="1"/>
</dbReference>
<dbReference type="EMBL" id="JAUSUC010000021">
    <property type="protein sequence ID" value="MDQ0215502.1"/>
    <property type="molecule type" value="Genomic_DNA"/>
</dbReference>
<keyword evidence="4" id="KW-1185">Reference proteome</keyword>
<dbReference type="InterPro" id="IPR035985">
    <property type="entry name" value="Ubiquitin-activating_enz"/>
</dbReference>
<dbReference type="GO" id="GO:0005829">
    <property type="term" value="C:cytosol"/>
    <property type="evidence" value="ECO:0007669"/>
    <property type="project" value="TreeGrafter"/>
</dbReference>
<keyword evidence="3" id="KW-0548">Nucleotidyltransferase</keyword>
<dbReference type="NCBIfam" id="NF009123">
    <property type="entry name" value="PRK12475.1"/>
    <property type="match status" value="1"/>
</dbReference>
<dbReference type="Proteomes" id="UP001237207">
    <property type="component" value="Unassembled WGS sequence"/>
</dbReference>
<dbReference type="GO" id="GO:0016779">
    <property type="term" value="F:nucleotidyltransferase activity"/>
    <property type="evidence" value="ECO:0007669"/>
    <property type="project" value="UniProtKB-KW"/>
</dbReference>
<organism evidence="3 4">
    <name type="scientific">Oikeobacillus pervagus</name>
    <dbReference type="NCBI Taxonomy" id="1325931"/>
    <lineage>
        <taxon>Bacteria</taxon>
        <taxon>Bacillati</taxon>
        <taxon>Bacillota</taxon>
        <taxon>Bacilli</taxon>
        <taxon>Bacillales</taxon>
        <taxon>Bacillaceae</taxon>
        <taxon>Oikeobacillus</taxon>
    </lineage>
</organism>
<protein>
    <submittedName>
        <fullName evidence="3">Adenylyltransferase/sulfurtransferase</fullName>
    </submittedName>
</protein>
<dbReference type="GO" id="GO:0004792">
    <property type="term" value="F:thiosulfate-cyanide sulfurtransferase activity"/>
    <property type="evidence" value="ECO:0007669"/>
    <property type="project" value="TreeGrafter"/>
</dbReference>
<gene>
    <name evidence="3" type="ORF">J2S13_001920</name>
</gene>
<dbReference type="RefSeq" id="WP_307257508.1">
    <property type="nucleotide sequence ID" value="NZ_JAUSUC010000021.1"/>
</dbReference>
<name>A0AAJ1T1L2_9BACI</name>
<comment type="caution">
    <text evidence="3">The sequence shown here is derived from an EMBL/GenBank/DDBJ whole genome shotgun (WGS) entry which is preliminary data.</text>
</comment>
<evidence type="ECO:0000313" key="3">
    <source>
        <dbReference type="EMBL" id="MDQ0215502.1"/>
    </source>
</evidence>
<evidence type="ECO:0000313" key="4">
    <source>
        <dbReference type="Proteomes" id="UP001237207"/>
    </source>
</evidence>
<feature type="domain" description="THIF-type NAD/FAD binding fold" evidence="2">
    <location>
        <begin position="5"/>
        <end position="243"/>
    </location>
</feature>
<dbReference type="Pfam" id="PF00899">
    <property type="entry name" value="ThiF"/>
    <property type="match status" value="1"/>
</dbReference>
<dbReference type="GO" id="GO:0008641">
    <property type="term" value="F:ubiquitin-like modifier activating enzyme activity"/>
    <property type="evidence" value="ECO:0007669"/>
    <property type="project" value="InterPro"/>
</dbReference>
<proteinExistence type="inferred from homology"/>
<dbReference type="InterPro" id="IPR045886">
    <property type="entry name" value="ThiF/MoeB/HesA"/>
</dbReference>
<dbReference type="CDD" id="cd00757">
    <property type="entry name" value="ThiF_MoeB_HesA_family"/>
    <property type="match status" value="1"/>
</dbReference>
<dbReference type="AlphaFoldDB" id="A0AAJ1T1L2"/>
<evidence type="ECO:0000256" key="1">
    <source>
        <dbReference type="ARBA" id="ARBA00009919"/>
    </source>
</evidence>
<sequence length="341" mass="38623">MNDRYSRQQLFTPIGKTGQEKIRRKHVLLIGAGALGTASAEMLVRAGIGKITLVDRDYVEYSNLQRQQLYTEKDAEEALPKVIAAKRRLQEVNSEVEIEAILADMDREQFESLLQNEKIDVIMDATDNFDIRLLINDISQKFQVPWVYGACVGSYGVSFVIIPNKTPCLHCLLEQIPLGGATCDTAGIISPAVQIVASFQTAEALKILTEHEEAIRKTLLSFDLWKNEWSQLNVASLKKADCPSCGENKIYPYLQYENETKFAILCGRNSVQIRPSTPFSYTLQELSSRLQASNHQVRVNPYLLSFSYQSHRIVVFKDSRVFIHGCKNLADAKKIYYEIFT</sequence>
<dbReference type="FunFam" id="3.40.50.720:FF:000080">
    <property type="entry name" value="Thiazole biosynthesis adenylyltransferase ThiF"/>
    <property type="match status" value="1"/>
</dbReference>
<reference evidence="3" key="1">
    <citation type="submission" date="2023-07" db="EMBL/GenBank/DDBJ databases">
        <title>Genomic Encyclopedia of Type Strains, Phase IV (KMG-IV): sequencing the most valuable type-strain genomes for metagenomic binning, comparative biology and taxonomic classification.</title>
        <authorList>
            <person name="Goeker M."/>
        </authorList>
    </citation>
    <scope>NUCLEOTIDE SEQUENCE</scope>
    <source>
        <strain evidence="3">DSM 23947</strain>
    </source>
</reference>
<accession>A0AAJ1T1L2</accession>
<keyword evidence="3" id="KW-0808">Transferase</keyword>
<dbReference type="PANTHER" id="PTHR10953">
    <property type="entry name" value="UBIQUITIN-ACTIVATING ENZYME E1"/>
    <property type="match status" value="1"/>
</dbReference>
<dbReference type="GO" id="GO:0008146">
    <property type="term" value="F:sulfotransferase activity"/>
    <property type="evidence" value="ECO:0007669"/>
    <property type="project" value="TreeGrafter"/>
</dbReference>